<evidence type="ECO:0000313" key="2">
    <source>
        <dbReference type="EMBL" id="ENZ82037.1"/>
    </source>
</evidence>
<feature type="signal peptide" evidence="1">
    <location>
        <begin position="1"/>
        <end position="20"/>
    </location>
</feature>
<accession>R0ELR2</accession>
<evidence type="ECO:0000313" key="3">
    <source>
        <dbReference type="Proteomes" id="UP000013063"/>
    </source>
</evidence>
<proteinExistence type="predicted"/>
<dbReference type="InterPro" id="IPR012341">
    <property type="entry name" value="6hp_glycosidase-like_sf"/>
</dbReference>
<evidence type="ECO:0000256" key="1">
    <source>
        <dbReference type="SAM" id="SignalP"/>
    </source>
</evidence>
<keyword evidence="1" id="KW-0732">Signal</keyword>
<organism evidence="2 3">
    <name type="scientific">Caulobacter vibrioides OR37</name>
    <dbReference type="NCBI Taxonomy" id="1292034"/>
    <lineage>
        <taxon>Bacteria</taxon>
        <taxon>Pseudomonadati</taxon>
        <taxon>Pseudomonadota</taxon>
        <taxon>Alphaproteobacteria</taxon>
        <taxon>Caulobacterales</taxon>
        <taxon>Caulobacteraceae</taxon>
        <taxon>Caulobacter</taxon>
    </lineage>
</organism>
<dbReference type="EMBL" id="APMP01000010">
    <property type="protein sequence ID" value="ENZ82037.1"/>
    <property type="molecule type" value="Genomic_DNA"/>
</dbReference>
<dbReference type="AlphaFoldDB" id="R0ELR2"/>
<sequence precursor="true">MRSALLAGLAALVLVAPAVAQPIDRHALVTRHNVKLAKVDPSAPLMVGNGQIGFTADITGLQTFPEAYSKLAPLLTEAQWAWHAFPNPNNWSYADVTTPIDVRGTKQPYAYMKDWSEAESRPAMAYLRENPHRFSLGRVGLDLRDRAGNLARFEDLTGTEQTLDLWTGVLTSRFVYDGQTVTVRTQVHPTLDMIVVDVESALVEQGRLKLSVKFPGVSRTLNPDPSDWSHPALHTTKVTAEGAARLDVARRLDATRYFAALQADRAVDFTAAGPHAYVVGPKARSRTLGLEVAFSRQALPKLPTVKAADQATRSHWRSYWTEGAAVDFSGSADPRAAELERRVVLSQYLMALNGAGEVPPQEEGLFSNSWNGKFHLEMHAWHAGHFALWNKPEYLERSLPWYIGHLKDAKARAASHGLKGAWWPKMVGPDGVDSPSKVSPFIMWQQPHPIWMSELIWRDKPTKATLAKYGQLVSETADLLASFPHRDDKGRFVIGPPIIPVQENHDPLTTFNPAFELEYYRWGLETAQRWRLRAGLARKPEWDAVIKGLAPLATKDGLYLPAESAPDFWTVAKSQPCSRRAVGAQCMNRDHPSFLMAYGLIPGKADPETMRRTLRAVESDWDLRQTWGWDYPMAAMTAARLNEPEKAVDWLFYDAKNNKFGVSGMTPRVHLDEHAQAFVPKAGEGGEVGPDGPGYTRAAETYFPSNGSLLAAVAMMAGGWDGSKGPAPGFPKNGKWTVRAEGFKRLP</sequence>
<gene>
    <name evidence="2" type="ORF">OR37_02081</name>
</gene>
<dbReference type="SUPFAM" id="SSF48208">
    <property type="entry name" value="Six-hairpin glycosidases"/>
    <property type="match status" value="1"/>
</dbReference>
<protein>
    <submittedName>
        <fullName evidence="2">Uncharacterized protein</fullName>
    </submittedName>
</protein>
<dbReference type="Gene3D" id="1.50.10.10">
    <property type="match status" value="1"/>
</dbReference>
<dbReference type="Proteomes" id="UP000013063">
    <property type="component" value="Unassembled WGS sequence"/>
</dbReference>
<dbReference type="PATRIC" id="fig|1292034.3.peg.2068"/>
<comment type="caution">
    <text evidence="2">The sequence shown here is derived from an EMBL/GenBank/DDBJ whole genome shotgun (WGS) entry which is preliminary data.</text>
</comment>
<dbReference type="GO" id="GO:0005975">
    <property type="term" value="P:carbohydrate metabolic process"/>
    <property type="evidence" value="ECO:0007669"/>
    <property type="project" value="InterPro"/>
</dbReference>
<name>R0ELR2_CAUVI</name>
<dbReference type="STRING" id="1292034.OR37_02081"/>
<dbReference type="RefSeq" id="WP_004619281.1">
    <property type="nucleotide sequence ID" value="NZ_APMP01000010.1"/>
</dbReference>
<dbReference type="eggNOG" id="COG1554">
    <property type="taxonomic scope" value="Bacteria"/>
</dbReference>
<dbReference type="OrthoDB" id="127395at2"/>
<keyword evidence="3" id="KW-1185">Reference proteome</keyword>
<feature type="chain" id="PRO_5004340640" evidence="1">
    <location>
        <begin position="21"/>
        <end position="747"/>
    </location>
</feature>
<reference evidence="2 3" key="1">
    <citation type="journal article" date="2013" name="Genome Announc.">
        <title>Draft Genome Sequence for Caulobacter sp. Strain OR37, a Bacterium Tolerant to Heavy Metals.</title>
        <authorList>
            <person name="Utturkar S.M."/>
            <person name="Bollmann A."/>
            <person name="Brzoska R.M."/>
            <person name="Klingeman D.M."/>
            <person name="Epstein S.E."/>
            <person name="Palumbo A.V."/>
            <person name="Brown S.D."/>
        </authorList>
    </citation>
    <scope>NUCLEOTIDE SEQUENCE [LARGE SCALE GENOMIC DNA]</scope>
    <source>
        <strain evidence="2 3">OR37</strain>
    </source>
</reference>
<dbReference type="InterPro" id="IPR008928">
    <property type="entry name" value="6-hairpin_glycosidase_sf"/>
</dbReference>